<evidence type="ECO:0000313" key="2">
    <source>
        <dbReference type="EMBL" id="AFM92567.1"/>
    </source>
</evidence>
<feature type="domain" description="Mo-dependent nitrogenase C-terminal" evidence="1">
    <location>
        <begin position="32"/>
        <end position="105"/>
    </location>
</feature>
<accession>I6UBV3</accession>
<organism evidence="2">
    <name type="scientific">Acaryochloris sp. HICR111A</name>
    <dbReference type="NCBI Taxonomy" id="576912"/>
    <lineage>
        <taxon>Bacteria</taxon>
        <taxon>Bacillati</taxon>
        <taxon>Cyanobacteriota</taxon>
        <taxon>Cyanophyceae</taxon>
        <taxon>Acaryochloridales</taxon>
        <taxon>Acaryochloridaceae</taxon>
        <taxon>Acaryochloris</taxon>
    </lineage>
</organism>
<dbReference type="AlphaFoldDB" id="I6UBV3"/>
<protein>
    <recommendedName>
        <fullName evidence="1">Mo-dependent nitrogenase C-terminal domain-containing protein</fullName>
    </recommendedName>
</protein>
<dbReference type="Pfam" id="PF06967">
    <property type="entry name" value="Mo-nitro_C"/>
    <property type="match status" value="1"/>
</dbReference>
<evidence type="ECO:0000259" key="1">
    <source>
        <dbReference type="Pfam" id="PF06967"/>
    </source>
</evidence>
<name>I6UBV3_9CYAN</name>
<sequence length="107" mass="12298">MSSSFFAVSHLGPRTMSSLHLPFKSPLLIRPLAPLRSQLNAFEVRHIWVAQWICRLVPNTCPPGHDLKLFGRTWLHVPSLCKFNPLTEELVDLRFRAADFLYEQTAN</sequence>
<dbReference type="EMBL" id="JN585763">
    <property type="protein sequence ID" value="AFM92567.1"/>
    <property type="molecule type" value="Genomic_DNA"/>
</dbReference>
<reference evidence="2" key="1">
    <citation type="journal article" date="2012" name="ISME J.">
        <title>Dinitrogen fixation in a unicellular chlorophyll d-containing cyanobacterium.</title>
        <authorList>
            <person name="Pfreundt U."/>
            <person name="Stal L.J."/>
            <person name="Voss B."/>
            <person name="Hess W.R."/>
        </authorList>
    </citation>
    <scope>NUCLEOTIDE SEQUENCE</scope>
    <source>
        <strain evidence="2">HICR111A</strain>
    </source>
</reference>
<proteinExistence type="predicted"/>
<dbReference type="InterPro" id="IPR009717">
    <property type="entry name" value="Mo-dep_Nase_C"/>
</dbReference>